<evidence type="ECO:0000256" key="8">
    <source>
        <dbReference type="SAM" id="Coils"/>
    </source>
</evidence>
<dbReference type="PANTHER" id="PTHR30288">
    <property type="entry name" value="FLAGELLAR CAP/ASSEMBLY PROTEIN FLID"/>
    <property type="match status" value="1"/>
</dbReference>
<dbReference type="AlphaFoldDB" id="A0A0F9W2Z3"/>
<dbReference type="GO" id="GO:0009424">
    <property type="term" value="C:bacterial-type flagellum hook"/>
    <property type="evidence" value="ECO:0007669"/>
    <property type="project" value="InterPro"/>
</dbReference>
<evidence type="ECO:0000256" key="9">
    <source>
        <dbReference type="SAM" id="MobiDB-lite"/>
    </source>
</evidence>
<dbReference type="EMBL" id="LAZR01000002">
    <property type="protein sequence ID" value="KKO11656.1"/>
    <property type="molecule type" value="Genomic_DNA"/>
</dbReference>
<evidence type="ECO:0000256" key="4">
    <source>
        <dbReference type="ARBA" id="ARBA00023054"/>
    </source>
</evidence>
<dbReference type="PANTHER" id="PTHR30288:SF0">
    <property type="entry name" value="FLAGELLAR HOOK-ASSOCIATED PROTEIN 2"/>
    <property type="match status" value="1"/>
</dbReference>
<sequence length="938" mass="97281">MATIQSLGIGSGLLTSELLESLLEAERAPIEQRLDVEQELAEAKLTAFGEISSVVDELQSAMRALNSTSAFNASQVNSSNESALTATAGSTASEGTYSVQVQQLAQQQTIATQSYESVNEAIGTGSLSFRFGSTDVDGGGVYQGFTVNDDVAERTLVINASNNTLAGIRDAVNSADIGIEATIVDDGSGFRLLFTSAEAGADQSIELTASGTAGMAAFNFNAGSQTASQTQAAQDALFTVNGLSISRSDNLVAGVIPGVTLNLKSTTTGPVSLGITKDPSELMDKVQDFVDTYNGLKGISDQLSAFDPDSGSSGQGSLLTGDTALRRIMTEINSTLRQVTSGATFSSLAEVGITSDQFNNYQLTFDRSEFEAAFATDPQAVTGLFAATGVASDTQVSFLSAGRNTQPGSYALEVTRMAEVGRYEGISVAALDSGNIVIDADNKNFTIIFNGNEVDISLTEATYATAEDLATELQAQINSNADVIDAEDSMTVVYNASESRFDMSSNRYGDESVIRFSAISAEASATLGLVLDNRGPFQGNQLNALASTGGLSTDAFTDPLVIDEDTTFQLSINGISTGALALPGDAGAPVTYTTPDELTAALATQINDALAGEGITVNVNYEYNADNAQARLIFSTSNAGDDIRFTEVNFAAASKLGLFLGSGAQDTSIRGVDVAGTINGIEAQGNGQFLTASSGAIAARPGFYLNAAHGDLSASTSGDSFRVEVDGVLSGAISLGTLGDSSPATVAAAMQTAINNNPAMIAAGVGVTVDYDVPSGAFGIISNSTGASSSVRIAQLQGNAGDLLGFNIGRGARGESGRDASGEPDPSSGLRLRIDGGEVGDRGTVDYTRGAADRMNRLLDSFLAPGGVLSGRQDSLNGELEKIAERRVELEARMERSERRLQSSFTANDLIISRFNTTADFLTSQLDMLEALVRPKTD</sequence>
<name>A0A0F9W2Z3_9ZZZZ</name>
<gene>
    <name evidence="12" type="ORF">LCGC14_0011510</name>
</gene>
<feature type="coiled-coil region" evidence="8">
    <location>
        <begin position="873"/>
        <end position="900"/>
    </location>
</feature>
<organism evidence="12">
    <name type="scientific">marine sediment metagenome</name>
    <dbReference type="NCBI Taxonomy" id="412755"/>
    <lineage>
        <taxon>unclassified sequences</taxon>
        <taxon>metagenomes</taxon>
        <taxon>ecological metagenomes</taxon>
    </lineage>
</organism>
<evidence type="ECO:0000259" key="11">
    <source>
        <dbReference type="Pfam" id="PF07195"/>
    </source>
</evidence>
<evidence type="ECO:0000256" key="5">
    <source>
        <dbReference type="ARBA" id="ARBA00023143"/>
    </source>
</evidence>
<dbReference type="Pfam" id="PF02465">
    <property type="entry name" value="FliD_N"/>
    <property type="match status" value="1"/>
</dbReference>
<accession>A0A0F9W2Z3</accession>
<dbReference type="Pfam" id="PF07195">
    <property type="entry name" value="FliD_C"/>
    <property type="match status" value="1"/>
</dbReference>
<feature type="domain" description="Flagellar hook-associated protein 2 C-terminal" evidence="11">
    <location>
        <begin position="233"/>
        <end position="390"/>
    </location>
</feature>
<evidence type="ECO:0000256" key="7">
    <source>
        <dbReference type="ARBA" id="ARBA00033192"/>
    </source>
</evidence>
<dbReference type="GO" id="GO:0009421">
    <property type="term" value="C:bacterial-type flagellum filament cap"/>
    <property type="evidence" value="ECO:0007669"/>
    <property type="project" value="InterPro"/>
</dbReference>
<dbReference type="InterPro" id="IPR003481">
    <property type="entry name" value="FliD_N"/>
</dbReference>
<feature type="compositionally biased region" description="Basic and acidic residues" evidence="9">
    <location>
        <begin position="812"/>
        <end position="821"/>
    </location>
</feature>
<feature type="region of interest" description="Disordered" evidence="9">
    <location>
        <begin position="812"/>
        <end position="835"/>
    </location>
</feature>
<dbReference type="InterPro" id="IPR010809">
    <property type="entry name" value="FliD_C"/>
</dbReference>
<comment type="subunit">
    <text evidence="3">Homopentamer.</text>
</comment>
<reference evidence="12" key="1">
    <citation type="journal article" date="2015" name="Nature">
        <title>Complex archaea that bridge the gap between prokaryotes and eukaryotes.</title>
        <authorList>
            <person name="Spang A."/>
            <person name="Saw J.H."/>
            <person name="Jorgensen S.L."/>
            <person name="Zaremba-Niedzwiedzka K."/>
            <person name="Martijn J."/>
            <person name="Lind A.E."/>
            <person name="van Eijk R."/>
            <person name="Schleper C."/>
            <person name="Guy L."/>
            <person name="Ettema T.J."/>
        </authorList>
    </citation>
    <scope>NUCLEOTIDE SEQUENCE</scope>
</reference>
<comment type="subcellular location">
    <subcellularLocation>
        <location evidence="1">Bacterial flagellum</location>
    </subcellularLocation>
</comment>
<keyword evidence="5" id="KW-0975">Bacterial flagellum</keyword>
<protein>
    <recommendedName>
        <fullName evidence="7">Filament cap protein</fullName>
    </recommendedName>
    <alternativeName>
        <fullName evidence="6">Flagellar cap protein</fullName>
    </alternativeName>
</protein>
<comment type="similarity">
    <text evidence="2">Belongs to the FliD family.</text>
</comment>
<evidence type="ECO:0000256" key="6">
    <source>
        <dbReference type="ARBA" id="ARBA00033074"/>
    </source>
</evidence>
<dbReference type="InterPro" id="IPR040026">
    <property type="entry name" value="FliD"/>
</dbReference>
<dbReference type="GO" id="GO:0007155">
    <property type="term" value="P:cell adhesion"/>
    <property type="evidence" value="ECO:0007669"/>
    <property type="project" value="InterPro"/>
</dbReference>
<proteinExistence type="inferred from homology"/>
<evidence type="ECO:0000313" key="12">
    <source>
        <dbReference type="EMBL" id="KKO11656.1"/>
    </source>
</evidence>
<evidence type="ECO:0000256" key="2">
    <source>
        <dbReference type="ARBA" id="ARBA00009764"/>
    </source>
</evidence>
<keyword evidence="4 8" id="KW-0175">Coiled coil</keyword>
<comment type="caution">
    <text evidence="12">The sequence shown here is derived from an EMBL/GenBank/DDBJ whole genome shotgun (WGS) entry which is preliminary data.</text>
</comment>
<evidence type="ECO:0000256" key="3">
    <source>
        <dbReference type="ARBA" id="ARBA00011255"/>
    </source>
</evidence>
<dbReference type="GO" id="GO:0071973">
    <property type="term" value="P:bacterial-type flagellum-dependent cell motility"/>
    <property type="evidence" value="ECO:0007669"/>
    <property type="project" value="TreeGrafter"/>
</dbReference>
<feature type="domain" description="Flagellar hook-associated protein 2 N-terminal" evidence="10">
    <location>
        <begin position="11"/>
        <end position="108"/>
    </location>
</feature>
<evidence type="ECO:0000259" key="10">
    <source>
        <dbReference type="Pfam" id="PF02465"/>
    </source>
</evidence>
<evidence type="ECO:0000256" key="1">
    <source>
        <dbReference type="ARBA" id="ARBA00004365"/>
    </source>
</evidence>